<dbReference type="EMBL" id="AAOE01000003">
    <property type="protein sequence ID" value="EAR10631.1"/>
    <property type="molecule type" value="Genomic_DNA"/>
</dbReference>
<evidence type="ECO:0000256" key="7">
    <source>
        <dbReference type="ARBA" id="ARBA00023136"/>
    </source>
</evidence>
<keyword evidence="5" id="KW-0029">Amino-acid transport</keyword>
<evidence type="ECO:0000256" key="4">
    <source>
        <dbReference type="ARBA" id="ARBA00022692"/>
    </source>
</evidence>
<keyword evidence="7 9" id="KW-0472">Membrane</keyword>
<comment type="caution">
    <text evidence="10">The sequence shown here is derived from an EMBL/GenBank/DDBJ whole genome shotgun (WGS) entry which is preliminary data.</text>
</comment>
<dbReference type="PANTHER" id="PTHR11795:SF451">
    <property type="entry name" value="ABC TRANSPORTER PERMEASE PROTEIN"/>
    <property type="match status" value="1"/>
</dbReference>
<dbReference type="RefSeq" id="WP_008041881.1">
    <property type="nucleotide sequence ID" value="NZ_CH724149.1"/>
</dbReference>
<feature type="transmembrane region" description="Helical" evidence="9">
    <location>
        <begin position="131"/>
        <end position="154"/>
    </location>
</feature>
<feature type="transmembrane region" description="Helical" evidence="9">
    <location>
        <begin position="223"/>
        <end position="251"/>
    </location>
</feature>
<dbReference type="AlphaFoldDB" id="A4BB18"/>
<dbReference type="CDD" id="cd06582">
    <property type="entry name" value="TM_PBP1_LivH_like"/>
    <property type="match status" value="1"/>
</dbReference>
<evidence type="ECO:0000256" key="9">
    <source>
        <dbReference type="SAM" id="Phobius"/>
    </source>
</evidence>
<keyword evidence="2" id="KW-0813">Transport</keyword>
<feature type="transmembrane region" description="Helical" evidence="9">
    <location>
        <begin position="305"/>
        <end position="322"/>
    </location>
</feature>
<evidence type="ECO:0000313" key="11">
    <source>
        <dbReference type="Proteomes" id="UP000005953"/>
    </source>
</evidence>
<comment type="subcellular location">
    <subcellularLocation>
        <location evidence="1">Cell inner membrane</location>
        <topology evidence="1">Multi-pass membrane protein</topology>
    </subcellularLocation>
</comment>
<feature type="transmembrane region" description="Helical" evidence="9">
    <location>
        <begin position="41"/>
        <end position="60"/>
    </location>
</feature>
<dbReference type="STRING" id="314283.MED297_11465"/>
<dbReference type="HOGENOM" id="CLU_039929_1_1_6"/>
<gene>
    <name evidence="10" type="ORF">MED297_11465</name>
</gene>
<accession>A4BB18</accession>
<sequence length="334" mass="35995">MAQVIQYLLNGIMNGALYALIAVGIVSIFKSTKVVSFAHGHVIMFGAYFYFTFAVILPGAEFMPDWVAKWEPEWLLAYKEGAAMFSPKAAIAAWVSNLPRIVLGLVGSIVCNALLAVFIERAFMRPLLGQSSLSMILCTVGLIWVLEGSASLIWSADIDQVPPLGPNFPIRFTVFDSQVFLFSSSVVNFVIALILFIGLMLVLRYTRSGVAVRATAEDQSTAYAMGINVPAVFTTAWVVAATTGAIAGAILASRNGLSPTLGLFGLSVLAVVLMGGLDSFAGVFIASMIIGIFEAFTQWQFGGEYAEIVPYVLVLLVILWRPNGLMGQAEIERI</sequence>
<dbReference type="GO" id="GO:0006865">
    <property type="term" value="P:amino acid transport"/>
    <property type="evidence" value="ECO:0007669"/>
    <property type="project" value="UniProtKB-KW"/>
</dbReference>
<organism evidence="10 11">
    <name type="scientific">Reinekea blandensis MED297</name>
    <dbReference type="NCBI Taxonomy" id="314283"/>
    <lineage>
        <taxon>Bacteria</taxon>
        <taxon>Pseudomonadati</taxon>
        <taxon>Pseudomonadota</taxon>
        <taxon>Gammaproteobacteria</taxon>
        <taxon>Oceanospirillales</taxon>
        <taxon>Saccharospirillaceae</taxon>
        <taxon>Reinekea</taxon>
    </lineage>
</organism>
<dbReference type="Pfam" id="PF02653">
    <property type="entry name" value="BPD_transp_2"/>
    <property type="match status" value="1"/>
</dbReference>
<dbReference type="InterPro" id="IPR052157">
    <property type="entry name" value="BCAA_transport_permease"/>
</dbReference>
<keyword evidence="6 9" id="KW-1133">Transmembrane helix</keyword>
<dbReference type="PANTHER" id="PTHR11795">
    <property type="entry name" value="BRANCHED-CHAIN AMINO ACID TRANSPORT SYSTEM PERMEASE PROTEIN LIVH"/>
    <property type="match status" value="1"/>
</dbReference>
<dbReference type="GO" id="GO:0022857">
    <property type="term" value="F:transmembrane transporter activity"/>
    <property type="evidence" value="ECO:0007669"/>
    <property type="project" value="InterPro"/>
</dbReference>
<proteinExistence type="inferred from homology"/>
<reference evidence="10 11" key="1">
    <citation type="submission" date="2006-02" db="EMBL/GenBank/DDBJ databases">
        <authorList>
            <person name="Pinhassi J."/>
            <person name="Pedros-Alio C."/>
            <person name="Ferriera S."/>
            <person name="Johnson J."/>
            <person name="Kravitz S."/>
            <person name="Halpern A."/>
            <person name="Remington K."/>
            <person name="Beeson K."/>
            <person name="Tran B."/>
            <person name="Rogers Y.-H."/>
            <person name="Friedman R."/>
            <person name="Venter J.C."/>
        </authorList>
    </citation>
    <scope>NUCLEOTIDE SEQUENCE [LARGE SCALE GENOMIC DNA]</scope>
    <source>
        <strain evidence="10 11">MED297</strain>
    </source>
</reference>
<dbReference type="InterPro" id="IPR001851">
    <property type="entry name" value="ABC_transp_permease"/>
</dbReference>
<feature type="transmembrane region" description="Helical" evidence="9">
    <location>
        <begin position="179"/>
        <end position="203"/>
    </location>
</feature>
<keyword evidence="4 9" id="KW-0812">Transmembrane</keyword>
<keyword evidence="3" id="KW-1003">Cell membrane</keyword>
<comment type="similarity">
    <text evidence="8">Belongs to the binding-protein-dependent transport system permease family. LivHM subfamily.</text>
</comment>
<evidence type="ECO:0000256" key="3">
    <source>
        <dbReference type="ARBA" id="ARBA00022475"/>
    </source>
</evidence>
<evidence type="ECO:0000256" key="2">
    <source>
        <dbReference type="ARBA" id="ARBA00022448"/>
    </source>
</evidence>
<keyword evidence="11" id="KW-1185">Reference proteome</keyword>
<dbReference type="Proteomes" id="UP000005953">
    <property type="component" value="Unassembled WGS sequence"/>
</dbReference>
<feature type="transmembrane region" description="Helical" evidence="9">
    <location>
        <begin position="263"/>
        <end position="293"/>
    </location>
</feature>
<evidence type="ECO:0000256" key="1">
    <source>
        <dbReference type="ARBA" id="ARBA00004429"/>
    </source>
</evidence>
<dbReference type="OrthoDB" id="9807115at2"/>
<feature type="transmembrane region" description="Helical" evidence="9">
    <location>
        <begin position="12"/>
        <end position="29"/>
    </location>
</feature>
<evidence type="ECO:0000256" key="5">
    <source>
        <dbReference type="ARBA" id="ARBA00022970"/>
    </source>
</evidence>
<feature type="transmembrane region" description="Helical" evidence="9">
    <location>
        <begin position="101"/>
        <end position="119"/>
    </location>
</feature>
<evidence type="ECO:0000256" key="8">
    <source>
        <dbReference type="ARBA" id="ARBA00037998"/>
    </source>
</evidence>
<evidence type="ECO:0000256" key="6">
    <source>
        <dbReference type="ARBA" id="ARBA00022989"/>
    </source>
</evidence>
<dbReference type="GO" id="GO:0005886">
    <property type="term" value="C:plasma membrane"/>
    <property type="evidence" value="ECO:0007669"/>
    <property type="project" value="UniProtKB-SubCell"/>
</dbReference>
<name>A4BB18_9GAMM</name>
<protein>
    <submittedName>
        <fullName evidence="10">High-affinity branched-chain amino acid transport system permease protein</fullName>
    </submittedName>
</protein>
<evidence type="ECO:0000313" key="10">
    <source>
        <dbReference type="EMBL" id="EAR10631.1"/>
    </source>
</evidence>